<evidence type="ECO:0000259" key="8">
    <source>
        <dbReference type="PROSITE" id="PS51902"/>
    </source>
</evidence>
<name>A0A516TM15_9BACT</name>
<dbReference type="GO" id="GO:0051082">
    <property type="term" value="F:unfolded protein binding"/>
    <property type="evidence" value="ECO:0007669"/>
    <property type="project" value="UniProtKB-UniRule"/>
</dbReference>
<protein>
    <recommendedName>
        <fullName evidence="6">ATP-dependent Clp protease ATP-binding subunit ClpX</fullName>
    </recommendedName>
</protein>
<dbReference type="Pfam" id="PF06689">
    <property type="entry name" value="zf-C4_ClpX"/>
    <property type="match status" value="1"/>
</dbReference>
<organism evidence="9 10">
    <name type="scientific">Methylacidiphilum kamchatkense Kam1</name>
    <dbReference type="NCBI Taxonomy" id="1202785"/>
    <lineage>
        <taxon>Bacteria</taxon>
        <taxon>Pseudomonadati</taxon>
        <taxon>Verrucomicrobiota</taxon>
        <taxon>Methylacidiphilae</taxon>
        <taxon>Methylacidiphilales</taxon>
        <taxon>Methylacidiphilaceae</taxon>
        <taxon>Methylacidiphilum (ex Ratnadevi et al. 2023)</taxon>
    </lineage>
</organism>
<dbReference type="Proteomes" id="UP000315925">
    <property type="component" value="Chromosome"/>
</dbReference>
<sequence>MCSFCGRTQAEVRKLISGPGVYICDACVEVCHSILERELREEPAKNQVKPKIPKPTEIFARLEDYVIGQTTAKKILSVAVHNHYKRIFSGELTDLSSLNQIKDVEIEKTNILLVGPTGSGKTLLAKTFARLLDVPFCIADATSLTEAGYVGEDVESILLRLLQNANFDVKKAEMGIVYIDEIDKISRKSDSPSITRDVSGEGVQQALLKMLEGTICNVPPQGGRKHPHQEFIRINTENILFICGGAFIGLDKIVARRRGKQVLGFQHALQTEDSQSNGQLEVEPEDLISYGMIPEFVGRFPVIATLSELTEDELVRILTEPKNAIIKQYVKLFALDHIKLTFAKEAIRFFAQEAKKKKTGARALKNMIEKIMLDIMFELPSRTDIEEVIISRLVAEGKKTPILKRRQEKEAA</sequence>
<dbReference type="Gene3D" id="3.40.50.300">
    <property type="entry name" value="P-loop containing nucleotide triphosphate hydrolases"/>
    <property type="match status" value="1"/>
</dbReference>
<feature type="binding site" evidence="6 7">
    <location>
        <position position="27"/>
    </location>
    <ligand>
        <name>Zn(2+)</name>
        <dbReference type="ChEBI" id="CHEBI:29105"/>
    </ligand>
</feature>
<evidence type="ECO:0000256" key="1">
    <source>
        <dbReference type="ARBA" id="ARBA00022723"/>
    </source>
</evidence>
<comment type="subunit">
    <text evidence="6">Component of the ClpX-ClpP complex. Forms a hexameric ring that, in the presence of ATP, binds to fourteen ClpP subunits assembled into a disk-like structure with a central cavity, resembling the structure of eukaryotic proteasomes.</text>
</comment>
<gene>
    <name evidence="6 9" type="primary">clpX</name>
    <name evidence="9" type="ORF">kam1_1055</name>
</gene>
<keyword evidence="9" id="KW-0378">Hydrolase</keyword>
<feature type="binding site" evidence="6 7">
    <location>
        <position position="2"/>
    </location>
    <ligand>
        <name>Zn(2+)</name>
        <dbReference type="ChEBI" id="CHEBI:29105"/>
    </ligand>
</feature>
<dbReference type="InterPro" id="IPR038366">
    <property type="entry name" value="Znf_CppX_C4_sf"/>
</dbReference>
<dbReference type="InterPro" id="IPR059188">
    <property type="entry name" value="Znf_CLPX-like"/>
</dbReference>
<comment type="function">
    <text evidence="6">ATP-dependent specificity component of the Clp protease. It directs the protease to specific substrates. Can perform chaperone functions in the absence of ClpP.</text>
</comment>
<evidence type="ECO:0000256" key="7">
    <source>
        <dbReference type="PROSITE-ProRule" id="PRU01250"/>
    </source>
</evidence>
<dbReference type="GO" id="GO:0140662">
    <property type="term" value="F:ATP-dependent protein folding chaperone"/>
    <property type="evidence" value="ECO:0007669"/>
    <property type="project" value="InterPro"/>
</dbReference>
<dbReference type="InterPro" id="IPR003959">
    <property type="entry name" value="ATPase_AAA_core"/>
</dbReference>
<dbReference type="EMBL" id="CP037899">
    <property type="protein sequence ID" value="QDQ42285.1"/>
    <property type="molecule type" value="Genomic_DNA"/>
</dbReference>
<dbReference type="NCBIfam" id="NF003745">
    <property type="entry name" value="PRK05342.1"/>
    <property type="match status" value="1"/>
</dbReference>
<evidence type="ECO:0000256" key="3">
    <source>
        <dbReference type="ARBA" id="ARBA00022833"/>
    </source>
</evidence>
<feature type="binding site" evidence="6">
    <location>
        <begin position="116"/>
        <end position="123"/>
    </location>
    <ligand>
        <name>ATP</name>
        <dbReference type="ChEBI" id="CHEBI:30616"/>
    </ligand>
</feature>
<dbReference type="InterPro" id="IPR010603">
    <property type="entry name" value="Znf_CppX_C4"/>
</dbReference>
<dbReference type="HAMAP" id="MF_00175">
    <property type="entry name" value="ClpX"/>
    <property type="match status" value="1"/>
</dbReference>
<dbReference type="InterPro" id="IPR046425">
    <property type="entry name" value="ClpX_bact"/>
</dbReference>
<dbReference type="InterPro" id="IPR050052">
    <property type="entry name" value="ATP-dep_Clp_protease_ClpX"/>
</dbReference>
<proteinExistence type="inferred from homology"/>
<dbReference type="InterPro" id="IPR003593">
    <property type="entry name" value="AAA+_ATPase"/>
</dbReference>
<feature type="binding site" evidence="6 7">
    <location>
        <position position="5"/>
    </location>
    <ligand>
        <name>Zn(2+)</name>
        <dbReference type="ChEBI" id="CHEBI:29105"/>
    </ligand>
</feature>
<dbReference type="PROSITE" id="PS51902">
    <property type="entry name" value="CLPX_ZB"/>
    <property type="match status" value="1"/>
</dbReference>
<keyword evidence="3 6" id="KW-0862">Zinc</keyword>
<dbReference type="Gene3D" id="6.20.220.10">
    <property type="entry name" value="ClpX chaperone, C4-type zinc finger domain"/>
    <property type="match status" value="1"/>
</dbReference>
<dbReference type="InterPro" id="IPR004487">
    <property type="entry name" value="Clp_protease_ATP-bd_su_ClpX"/>
</dbReference>
<dbReference type="GO" id="GO:0009376">
    <property type="term" value="C:HslUV protease complex"/>
    <property type="evidence" value="ECO:0007669"/>
    <property type="project" value="TreeGrafter"/>
</dbReference>
<dbReference type="Gene3D" id="1.10.8.60">
    <property type="match status" value="1"/>
</dbReference>
<dbReference type="InterPro" id="IPR019489">
    <property type="entry name" value="Clp_ATPase_C"/>
</dbReference>
<evidence type="ECO:0000256" key="2">
    <source>
        <dbReference type="ARBA" id="ARBA00022741"/>
    </source>
</evidence>
<dbReference type="GO" id="GO:0046983">
    <property type="term" value="F:protein dimerization activity"/>
    <property type="evidence" value="ECO:0007669"/>
    <property type="project" value="UniProtKB-UniRule"/>
</dbReference>
<dbReference type="PANTHER" id="PTHR48102">
    <property type="entry name" value="ATP-DEPENDENT CLP PROTEASE ATP-BINDING SUBUNIT CLPX-LIKE, MITOCHONDRIAL-RELATED"/>
    <property type="match status" value="1"/>
</dbReference>
<dbReference type="STRING" id="1202785.A946_07390"/>
<keyword evidence="5 6" id="KW-0143">Chaperone</keyword>
<evidence type="ECO:0000256" key="5">
    <source>
        <dbReference type="ARBA" id="ARBA00023186"/>
    </source>
</evidence>
<feature type="binding site" evidence="6 7">
    <location>
        <position position="24"/>
    </location>
    <ligand>
        <name>Zn(2+)</name>
        <dbReference type="ChEBI" id="CHEBI:29105"/>
    </ligand>
</feature>
<dbReference type="FunFam" id="1.10.8.60:FF:000002">
    <property type="entry name" value="ATP-dependent Clp protease ATP-binding subunit ClpX"/>
    <property type="match status" value="1"/>
</dbReference>
<reference evidence="10" key="1">
    <citation type="submission" date="2019-03" db="EMBL/GenBank/DDBJ databases">
        <title>Complete genome of Methylacidiphilum kamchatkense Kam1.</title>
        <authorList>
            <person name="Kruse T."/>
            <person name="Murarilal Ratnadevi C."/>
            <person name="Erikstad H.-A."/>
            <person name="Birkeland N.-K."/>
        </authorList>
    </citation>
    <scope>NUCLEOTIDE SEQUENCE [LARGE SCALE GENOMIC DNA]</scope>
    <source>
        <strain evidence="10">kam1</strain>
    </source>
</reference>
<accession>A0A516TM15</accession>
<evidence type="ECO:0000256" key="6">
    <source>
        <dbReference type="HAMAP-Rule" id="MF_00175"/>
    </source>
</evidence>
<feature type="domain" description="ClpX-type ZB" evidence="8">
    <location>
        <begin position="1"/>
        <end position="43"/>
    </location>
</feature>
<dbReference type="Pfam" id="PF10431">
    <property type="entry name" value="ClpB_D2-small"/>
    <property type="match status" value="1"/>
</dbReference>
<dbReference type="GO" id="GO:0051301">
    <property type="term" value="P:cell division"/>
    <property type="evidence" value="ECO:0007669"/>
    <property type="project" value="TreeGrafter"/>
</dbReference>
<dbReference type="KEGG" id="mkc:kam1_1055"/>
<evidence type="ECO:0000313" key="9">
    <source>
        <dbReference type="EMBL" id="QDQ42285.1"/>
    </source>
</evidence>
<dbReference type="GO" id="GO:0008270">
    <property type="term" value="F:zinc ion binding"/>
    <property type="evidence" value="ECO:0007669"/>
    <property type="project" value="UniProtKB-UniRule"/>
</dbReference>
<comment type="similarity">
    <text evidence="6 7">Belongs to the ClpX chaperone family.</text>
</comment>
<dbReference type="FunFam" id="3.40.50.300:FF:000005">
    <property type="entry name" value="ATP-dependent Clp protease ATP-binding subunit ClpX"/>
    <property type="match status" value="1"/>
</dbReference>
<keyword evidence="1 6" id="KW-0479">Metal-binding</keyword>
<dbReference type="AlphaFoldDB" id="A0A516TM15"/>
<dbReference type="CDD" id="cd19497">
    <property type="entry name" value="RecA-like_ClpX"/>
    <property type="match status" value="1"/>
</dbReference>
<dbReference type="NCBIfam" id="TIGR00382">
    <property type="entry name" value="clpX"/>
    <property type="match status" value="1"/>
</dbReference>
<dbReference type="InterPro" id="IPR027417">
    <property type="entry name" value="P-loop_NTPase"/>
</dbReference>
<keyword evidence="4 6" id="KW-0067">ATP-binding</keyword>
<evidence type="ECO:0000256" key="4">
    <source>
        <dbReference type="ARBA" id="ARBA00022840"/>
    </source>
</evidence>
<dbReference type="RefSeq" id="WP_276525086.1">
    <property type="nucleotide sequence ID" value="NZ_JQNX01000005.1"/>
</dbReference>
<dbReference type="SMART" id="SM00994">
    <property type="entry name" value="zf-C4_ClpX"/>
    <property type="match status" value="1"/>
</dbReference>
<dbReference type="SUPFAM" id="SSF57716">
    <property type="entry name" value="Glucocorticoid receptor-like (DNA-binding domain)"/>
    <property type="match status" value="1"/>
</dbReference>
<keyword evidence="9" id="KW-0645">Protease</keyword>
<dbReference type="SUPFAM" id="SSF52540">
    <property type="entry name" value="P-loop containing nucleoside triphosphate hydrolases"/>
    <property type="match status" value="1"/>
</dbReference>
<dbReference type="GO" id="GO:0051603">
    <property type="term" value="P:proteolysis involved in protein catabolic process"/>
    <property type="evidence" value="ECO:0007669"/>
    <property type="project" value="TreeGrafter"/>
</dbReference>
<dbReference type="SMART" id="SM01086">
    <property type="entry name" value="ClpB_D2-small"/>
    <property type="match status" value="1"/>
</dbReference>
<dbReference type="GO" id="GO:0016887">
    <property type="term" value="F:ATP hydrolysis activity"/>
    <property type="evidence" value="ECO:0007669"/>
    <property type="project" value="InterPro"/>
</dbReference>
<dbReference type="GO" id="GO:0005524">
    <property type="term" value="F:ATP binding"/>
    <property type="evidence" value="ECO:0007669"/>
    <property type="project" value="UniProtKB-UniRule"/>
</dbReference>
<dbReference type="SMART" id="SM00382">
    <property type="entry name" value="AAA"/>
    <property type="match status" value="1"/>
</dbReference>
<dbReference type="Pfam" id="PF07724">
    <property type="entry name" value="AAA_2"/>
    <property type="match status" value="1"/>
</dbReference>
<dbReference type="GO" id="GO:0008233">
    <property type="term" value="F:peptidase activity"/>
    <property type="evidence" value="ECO:0007669"/>
    <property type="project" value="UniProtKB-KW"/>
</dbReference>
<evidence type="ECO:0000313" key="10">
    <source>
        <dbReference type="Proteomes" id="UP000315925"/>
    </source>
</evidence>
<dbReference type="PANTHER" id="PTHR48102:SF7">
    <property type="entry name" value="ATP-DEPENDENT CLP PROTEASE ATP-BINDING SUBUNIT CLPX-LIKE, MITOCHONDRIAL"/>
    <property type="match status" value="1"/>
</dbReference>
<keyword evidence="2 6" id="KW-0547">Nucleotide-binding</keyword>